<protein>
    <submittedName>
        <fullName evidence="2">PGPGW domain-containing protein</fullName>
    </submittedName>
</protein>
<feature type="transmembrane region" description="Helical" evidence="1">
    <location>
        <begin position="61"/>
        <end position="78"/>
    </location>
</feature>
<keyword evidence="1" id="KW-0812">Transmembrane</keyword>
<dbReference type="RefSeq" id="WP_131758642.1">
    <property type="nucleotide sequence ID" value="NZ_CAACUY010000056.1"/>
</dbReference>
<keyword evidence="1" id="KW-0472">Membrane</keyword>
<gene>
    <name evidence="2" type="ORF">ACFQZM_46290</name>
</gene>
<evidence type="ECO:0000256" key="1">
    <source>
        <dbReference type="SAM" id="Phobius"/>
    </source>
</evidence>
<keyword evidence="1" id="KW-1133">Transmembrane helix</keyword>
<organism evidence="2 3">
    <name type="scientific">Actinomadura fibrosa</name>
    <dbReference type="NCBI Taxonomy" id="111802"/>
    <lineage>
        <taxon>Bacteria</taxon>
        <taxon>Bacillati</taxon>
        <taxon>Actinomycetota</taxon>
        <taxon>Actinomycetes</taxon>
        <taxon>Streptosporangiales</taxon>
        <taxon>Thermomonosporaceae</taxon>
        <taxon>Actinomadura</taxon>
    </lineage>
</organism>
<feature type="transmembrane region" description="Helical" evidence="1">
    <location>
        <begin position="106"/>
        <end position="126"/>
    </location>
</feature>
<accession>A0ABW2Y0C0</accession>
<evidence type="ECO:0000313" key="3">
    <source>
        <dbReference type="Proteomes" id="UP001597063"/>
    </source>
</evidence>
<reference evidence="3" key="1">
    <citation type="journal article" date="2019" name="Int. J. Syst. Evol. Microbiol.">
        <title>The Global Catalogue of Microorganisms (GCM) 10K type strain sequencing project: providing services to taxonomists for standard genome sequencing and annotation.</title>
        <authorList>
            <consortium name="The Broad Institute Genomics Platform"/>
            <consortium name="The Broad Institute Genome Sequencing Center for Infectious Disease"/>
            <person name="Wu L."/>
            <person name="Ma J."/>
        </authorList>
    </citation>
    <scope>NUCLEOTIDE SEQUENCE [LARGE SCALE GENOMIC DNA]</scope>
    <source>
        <strain evidence="3">JCM 9371</strain>
    </source>
</reference>
<dbReference type="InterPro" id="IPR019099">
    <property type="entry name" value="Uncharacterised_PGPGW_TM"/>
</dbReference>
<dbReference type="Pfam" id="PF09656">
    <property type="entry name" value="PGPGW"/>
    <property type="match status" value="1"/>
</dbReference>
<dbReference type="EMBL" id="JBHTGP010000034">
    <property type="protein sequence ID" value="MFD0691968.1"/>
    <property type="molecule type" value="Genomic_DNA"/>
</dbReference>
<evidence type="ECO:0000313" key="2">
    <source>
        <dbReference type="EMBL" id="MFD0691968.1"/>
    </source>
</evidence>
<sequence>MAIKHEKDAPAAQEPGPFQRFRESIRRNPILNTAWRVGVFTVGLTVLVGGLVMMVTPGPGIVAIVLGLAILATEFAWAQRALHRAKAAAERAKEKALDPRKKRRNAILGVVGGLLVGAAVIAYLVVYDFTLPWNVEDPSFWN</sequence>
<name>A0ABW2Y0C0_9ACTN</name>
<dbReference type="Proteomes" id="UP001597063">
    <property type="component" value="Unassembled WGS sequence"/>
</dbReference>
<feature type="transmembrane region" description="Helical" evidence="1">
    <location>
        <begin position="34"/>
        <end position="55"/>
    </location>
</feature>
<comment type="caution">
    <text evidence="2">The sequence shown here is derived from an EMBL/GenBank/DDBJ whole genome shotgun (WGS) entry which is preliminary data.</text>
</comment>
<keyword evidence="3" id="KW-1185">Reference proteome</keyword>
<proteinExistence type="predicted"/>